<dbReference type="GO" id="GO:0005886">
    <property type="term" value="C:plasma membrane"/>
    <property type="evidence" value="ECO:0007669"/>
    <property type="project" value="TreeGrafter"/>
</dbReference>
<accession>A0A831RKU7</accession>
<feature type="domain" description="Glycosyltransferase 2-like" evidence="8">
    <location>
        <begin position="7"/>
        <end position="167"/>
    </location>
</feature>
<evidence type="ECO:0000256" key="2">
    <source>
        <dbReference type="ARBA" id="ARBA00022676"/>
    </source>
</evidence>
<organism evidence="9">
    <name type="scientific">Sedimenticola thiotaurini</name>
    <dbReference type="NCBI Taxonomy" id="1543721"/>
    <lineage>
        <taxon>Bacteria</taxon>
        <taxon>Pseudomonadati</taxon>
        <taxon>Pseudomonadota</taxon>
        <taxon>Gammaproteobacteria</taxon>
        <taxon>Chromatiales</taxon>
        <taxon>Sedimenticolaceae</taxon>
        <taxon>Sedimenticola</taxon>
    </lineage>
</organism>
<dbReference type="Gene3D" id="3.90.550.10">
    <property type="entry name" value="Spore Coat Polysaccharide Biosynthesis Protein SpsA, Chain A"/>
    <property type="match status" value="1"/>
</dbReference>
<keyword evidence="7" id="KW-0472">Membrane</keyword>
<gene>
    <name evidence="9" type="ORF">ENI96_02780</name>
</gene>
<comment type="caution">
    <text evidence="9">The sequence shown here is derived from an EMBL/GenBank/DDBJ whole genome shotgun (WGS) entry which is preliminary data.</text>
</comment>
<evidence type="ECO:0000256" key="3">
    <source>
        <dbReference type="ARBA" id="ARBA00022679"/>
    </source>
</evidence>
<evidence type="ECO:0000256" key="7">
    <source>
        <dbReference type="ARBA" id="ARBA00023136"/>
    </source>
</evidence>
<evidence type="ECO:0000259" key="8">
    <source>
        <dbReference type="Pfam" id="PF00535"/>
    </source>
</evidence>
<dbReference type="InterPro" id="IPR029044">
    <property type="entry name" value="Nucleotide-diphossugar_trans"/>
</dbReference>
<dbReference type="GO" id="GO:0009103">
    <property type="term" value="P:lipopolysaccharide biosynthetic process"/>
    <property type="evidence" value="ECO:0007669"/>
    <property type="project" value="UniProtKB-KW"/>
</dbReference>
<dbReference type="Proteomes" id="UP000886251">
    <property type="component" value="Unassembled WGS sequence"/>
</dbReference>
<keyword evidence="6" id="KW-1133">Transmembrane helix</keyword>
<protein>
    <submittedName>
        <fullName evidence="9">Glycosyltransferase</fullName>
    </submittedName>
</protein>
<sequence>MTGPEFSIVVPCHNEEGNLPPLVEAIDRVLSPLEVEYEVVITDDRSSDRSWEVLQELAQRNPRVRGQRLRENRGESAASWAGMQLARGRYIVTMDADLQNDPEDLPRFIDGLKQADCVCGSRVESRGEGDHIIRIASSRIANWVRNALSGEEISDAGCTYRAFRRECIGNLKYFRGMHRFLPTLFKIEGYSVIEIPVANNPRLYGSAHYGVWNRLFASFHDLLAVRWMKSRMVPFEVEERIGGETDDPGRR</sequence>
<name>A0A831RKU7_9GAMM</name>
<keyword evidence="4" id="KW-0812">Transmembrane</keyword>
<evidence type="ECO:0000313" key="9">
    <source>
        <dbReference type="EMBL" id="HEB95341.1"/>
    </source>
</evidence>
<keyword evidence="3" id="KW-0808">Transferase</keyword>
<dbReference type="PANTHER" id="PTHR48090">
    <property type="entry name" value="UNDECAPRENYL-PHOSPHATE 4-DEOXY-4-FORMAMIDO-L-ARABINOSE TRANSFERASE-RELATED"/>
    <property type="match status" value="1"/>
</dbReference>
<dbReference type="GO" id="GO:0099621">
    <property type="term" value="F:undecaprenyl-phosphate 4-deoxy-4-formamido-L-arabinose transferase activity"/>
    <property type="evidence" value="ECO:0007669"/>
    <property type="project" value="TreeGrafter"/>
</dbReference>
<dbReference type="PANTHER" id="PTHR48090:SF3">
    <property type="entry name" value="UNDECAPRENYL-PHOSPHATE 4-DEOXY-4-FORMAMIDO-L-ARABINOSE TRANSFERASE"/>
    <property type="match status" value="1"/>
</dbReference>
<dbReference type="Pfam" id="PF00535">
    <property type="entry name" value="Glycos_transf_2"/>
    <property type="match status" value="1"/>
</dbReference>
<reference evidence="9" key="1">
    <citation type="journal article" date="2020" name="mSystems">
        <title>Genome- and Community-Level Interaction Insights into Carbon Utilization and Element Cycling Functions of Hydrothermarchaeota in Hydrothermal Sediment.</title>
        <authorList>
            <person name="Zhou Z."/>
            <person name="Liu Y."/>
            <person name="Xu W."/>
            <person name="Pan J."/>
            <person name="Luo Z.H."/>
            <person name="Li M."/>
        </authorList>
    </citation>
    <scope>NUCLEOTIDE SEQUENCE [LARGE SCALE GENOMIC DNA]</scope>
    <source>
        <strain evidence="9">HyVt-443</strain>
    </source>
</reference>
<dbReference type="CDD" id="cd04187">
    <property type="entry name" value="DPM1_like_bac"/>
    <property type="match status" value="1"/>
</dbReference>
<keyword evidence="5" id="KW-0448">Lipopolysaccharide biosynthesis</keyword>
<keyword evidence="2" id="KW-0328">Glycosyltransferase</keyword>
<evidence type="ECO:0000256" key="1">
    <source>
        <dbReference type="ARBA" id="ARBA00022475"/>
    </source>
</evidence>
<dbReference type="InterPro" id="IPR001173">
    <property type="entry name" value="Glyco_trans_2-like"/>
</dbReference>
<dbReference type="AlphaFoldDB" id="A0A831RKU7"/>
<evidence type="ECO:0000256" key="4">
    <source>
        <dbReference type="ARBA" id="ARBA00022692"/>
    </source>
</evidence>
<dbReference type="SUPFAM" id="SSF53448">
    <property type="entry name" value="Nucleotide-diphospho-sugar transferases"/>
    <property type="match status" value="1"/>
</dbReference>
<evidence type="ECO:0000256" key="6">
    <source>
        <dbReference type="ARBA" id="ARBA00022989"/>
    </source>
</evidence>
<proteinExistence type="predicted"/>
<dbReference type="InterPro" id="IPR050256">
    <property type="entry name" value="Glycosyltransferase_2"/>
</dbReference>
<evidence type="ECO:0000256" key="5">
    <source>
        <dbReference type="ARBA" id="ARBA00022985"/>
    </source>
</evidence>
<dbReference type="EMBL" id="DRKP01000034">
    <property type="protein sequence ID" value="HEB95341.1"/>
    <property type="molecule type" value="Genomic_DNA"/>
</dbReference>
<keyword evidence="1" id="KW-1003">Cell membrane</keyword>